<dbReference type="PANTHER" id="PTHR22847:SF637">
    <property type="entry name" value="WD REPEAT DOMAIN 5B"/>
    <property type="match status" value="1"/>
</dbReference>
<dbReference type="Gene3D" id="2.130.10.10">
    <property type="entry name" value="YVTN repeat-like/Quinoprotein amine dehydrogenase"/>
    <property type="match status" value="1"/>
</dbReference>
<accession>A0A9P4JNQ2</accession>
<dbReference type="EMBL" id="ML993970">
    <property type="protein sequence ID" value="KAF2201566.1"/>
    <property type="molecule type" value="Genomic_DNA"/>
</dbReference>
<evidence type="ECO:0000256" key="2">
    <source>
        <dbReference type="ARBA" id="ARBA00022737"/>
    </source>
</evidence>
<dbReference type="InterPro" id="IPR001680">
    <property type="entry name" value="WD40_rpt"/>
</dbReference>
<dbReference type="Proteomes" id="UP000799536">
    <property type="component" value="Unassembled WGS sequence"/>
</dbReference>
<keyword evidence="2" id="KW-0677">Repeat</keyword>
<dbReference type="Pfam" id="PF00400">
    <property type="entry name" value="WD40"/>
    <property type="match status" value="1"/>
</dbReference>
<keyword evidence="8" id="KW-1185">Reference proteome</keyword>
<keyword evidence="1 6" id="KW-0853">WD repeat</keyword>
<comment type="caution">
    <text evidence="7">The sequence shown here is derived from an EMBL/GenBank/DDBJ whole genome shotgun (WGS) entry which is preliminary data.</text>
</comment>
<feature type="repeat" description="WD" evidence="6">
    <location>
        <begin position="67"/>
        <end position="108"/>
    </location>
</feature>
<evidence type="ECO:0000256" key="3">
    <source>
        <dbReference type="ARBA" id="ARBA00038415"/>
    </source>
</evidence>
<organism evidence="7 8">
    <name type="scientific">Delitschia confertaspora ATCC 74209</name>
    <dbReference type="NCBI Taxonomy" id="1513339"/>
    <lineage>
        <taxon>Eukaryota</taxon>
        <taxon>Fungi</taxon>
        <taxon>Dikarya</taxon>
        <taxon>Ascomycota</taxon>
        <taxon>Pezizomycotina</taxon>
        <taxon>Dothideomycetes</taxon>
        <taxon>Pleosporomycetidae</taxon>
        <taxon>Pleosporales</taxon>
        <taxon>Delitschiaceae</taxon>
        <taxon>Delitschia</taxon>
    </lineage>
</organism>
<evidence type="ECO:0000313" key="7">
    <source>
        <dbReference type="EMBL" id="KAF2201566.1"/>
    </source>
</evidence>
<comment type="function">
    <text evidence="5">Involved in mitochondrial fission. Acts as an adapter protein required to form mitochondrial fission complexes. Formation of these complexes is required to promote constriction and fission of the mitochondrial compartment at a late step in mitochondrial division.</text>
</comment>
<evidence type="ECO:0000256" key="1">
    <source>
        <dbReference type="ARBA" id="ARBA00022574"/>
    </source>
</evidence>
<evidence type="ECO:0000256" key="4">
    <source>
        <dbReference type="ARBA" id="ARBA00039789"/>
    </source>
</evidence>
<dbReference type="PANTHER" id="PTHR22847">
    <property type="entry name" value="WD40 REPEAT PROTEIN"/>
    <property type="match status" value="1"/>
</dbReference>
<feature type="non-terminal residue" evidence="7">
    <location>
        <position position="109"/>
    </location>
</feature>
<dbReference type="AlphaFoldDB" id="A0A9P4JNQ2"/>
<dbReference type="PROSITE" id="PS50082">
    <property type="entry name" value="WD_REPEATS_2"/>
    <property type="match status" value="1"/>
</dbReference>
<dbReference type="PROSITE" id="PS50294">
    <property type="entry name" value="WD_REPEATS_REGION"/>
    <property type="match status" value="1"/>
</dbReference>
<dbReference type="SMART" id="SM00320">
    <property type="entry name" value="WD40"/>
    <property type="match status" value="1"/>
</dbReference>
<dbReference type="InterPro" id="IPR036322">
    <property type="entry name" value="WD40_repeat_dom_sf"/>
</dbReference>
<dbReference type="SUPFAM" id="SSF50978">
    <property type="entry name" value="WD40 repeat-like"/>
    <property type="match status" value="1"/>
</dbReference>
<evidence type="ECO:0000256" key="5">
    <source>
        <dbReference type="ARBA" id="ARBA00043913"/>
    </source>
</evidence>
<proteinExistence type="inferred from homology"/>
<comment type="similarity">
    <text evidence="3">Belongs to the WD repeat MDV1/CAF4 family.</text>
</comment>
<evidence type="ECO:0000256" key="6">
    <source>
        <dbReference type="PROSITE-ProRule" id="PRU00221"/>
    </source>
</evidence>
<protein>
    <recommendedName>
        <fullName evidence="4">Mitochondrial division protein 1</fullName>
    </recommendedName>
</protein>
<dbReference type="OrthoDB" id="538223at2759"/>
<reference evidence="7" key="1">
    <citation type="journal article" date="2020" name="Stud. Mycol.">
        <title>101 Dothideomycetes genomes: a test case for predicting lifestyles and emergence of pathogens.</title>
        <authorList>
            <person name="Haridas S."/>
            <person name="Albert R."/>
            <person name="Binder M."/>
            <person name="Bloem J."/>
            <person name="Labutti K."/>
            <person name="Salamov A."/>
            <person name="Andreopoulos B."/>
            <person name="Baker S."/>
            <person name="Barry K."/>
            <person name="Bills G."/>
            <person name="Bluhm B."/>
            <person name="Cannon C."/>
            <person name="Castanera R."/>
            <person name="Culley D."/>
            <person name="Daum C."/>
            <person name="Ezra D."/>
            <person name="Gonzalez J."/>
            <person name="Henrissat B."/>
            <person name="Kuo A."/>
            <person name="Liang C."/>
            <person name="Lipzen A."/>
            <person name="Lutzoni F."/>
            <person name="Magnuson J."/>
            <person name="Mondo S."/>
            <person name="Nolan M."/>
            <person name="Ohm R."/>
            <person name="Pangilinan J."/>
            <person name="Park H.-J."/>
            <person name="Ramirez L."/>
            <person name="Alfaro M."/>
            <person name="Sun H."/>
            <person name="Tritt A."/>
            <person name="Yoshinaga Y."/>
            <person name="Zwiers L.-H."/>
            <person name="Turgeon B."/>
            <person name="Goodwin S."/>
            <person name="Spatafora J."/>
            <person name="Crous P."/>
            <person name="Grigoriev I."/>
        </authorList>
    </citation>
    <scope>NUCLEOTIDE SEQUENCE</scope>
    <source>
        <strain evidence="7">ATCC 74209</strain>
    </source>
</reference>
<name>A0A9P4JNQ2_9PLEO</name>
<dbReference type="InterPro" id="IPR015943">
    <property type="entry name" value="WD40/YVTN_repeat-like_dom_sf"/>
</dbReference>
<sequence>ELIRDAHRFIMSHKWAIENSPLQAYMSALIFSPTDSLIRDIFKKEEPNYITIKPDIGDKWSACLQTLEGHSSSVWSVAFSHDSTWLASASFDKTVKIWDPSSGDCLQTL</sequence>
<dbReference type="GO" id="GO:1990234">
    <property type="term" value="C:transferase complex"/>
    <property type="evidence" value="ECO:0007669"/>
    <property type="project" value="UniProtKB-ARBA"/>
</dbReference>
<feature type="non-terminal residue" evidence="7">
    <location>
        <position position="1"/>
    </location>
</feature>
<evidence type="ECO:0000313" key="8">
    <source>
        <dbReference type="Proteomes" id="UP000799536"/>
    </source>
</evidence>
<gene>
    <name evidence="7" type="ORF">GQ43DRAFT_356760</name>
</gene>